<dbReference type="RefSeq" id="WP_116177532.1">
    <property type="nucleotide sequence ID" value="NZ_CP144375.1"/>
</dbReference>
<evidence type="ECO:0000256" key="1">
    <source>
        <dbReference type="SAM" id="MobiDB-lite"/>
    </source>
</evidence>
<evidence type="ECO:0000313" key="2">
    <source>
        <dbReference type="EMBL" id="REH42724.1"/>
    </source>
</evidence>
<evidence type="ECO:0000313" key="3">
    <source>
        <dbReference type="Proteomes" id="UP000256269"/>
    </source>
</evidence>
<keyword evidence="3" id="KW-1185">Reference proteome</keyword>
<gene>
    <name evidence="2" type="ORF">BCF44_110221</name>
</gene>
<accession>A0A3E0HD47</accession>
<evidence type="ECO:0008006" key="4">
    <source>
        <dbReference type="Google" id="ProtNLM"/>
    </source>
</evidence>
<dbReference type="EMBL" id="QUNO01000010">
    <property type="protein sequence ID" value="REH42724.1"/>
    <property type="molecule type" value="Genomic_DNA"/>
</dbReference>
<feature type="region of interest" description="Disordered" evidence="1">
    <location>
        <begin position="1"/>
        <end position="23"/>
    </location>
</feature>
<sequence>MSTRQRAEATKKPAPASEGLSLTWRDKKFRIPTAEQFPLAAMEAEEAGKPITALRELLGEQQYQTLRTVAFTAMDIEEFSAQVMRELGRGNP</sequence>
<feature type="compositionally biased region" description="Basic and acidic residues" evidence="1">
    <location>
        <begin position="1"/>
        <end position="11"/>
    </location>
</feature>
<dbReference type="OrthoDB" id="3628174at2"/>
<dbReference type="AlphaFoldDB" id="A0A3E0HD47"/>
<proteinExistence type="predicted"/>
<comment type="caution">
    <text evidence="2">The sequence shown here is derived from an EMBL/GenBank/DDBJ whole genome shotgun (WGS) entry which is preliminary data.</text>
</comment>
<reference evidence="2 3" key="1">
    <citation type="submission" date="2018-08" db="EMBL/GenBank/DDBJ databases">
        <title>Genomic Encyclopedia of Archaeal and Bacterial Type Strains, Phase II (KMG-II): from individual species to whole genera.</title>
        <authorList>
            <person name="Goeker M."/>
        </authorList>
    </citation>
    <scope>NUCLEOTIDE SEQUENCE [LARGE SCALE GENOMIC DNA]</scope>
    <source>
        <strain evidence="2 3">DSM 45791</strain>
    </source>
</reference>
<organism evidence="2 3">
    <name type="scientific">Kutzneria buriramensis</name>
    <dbReference type="NCBI Taxonomy" id="1045776"/>
    <lineage>
        <taxon>Bacteria</taxon>
        <taxon>Bacillati</taxon>
        <taxon>Actinomycetota</taxon>
        <taxon>Actinomycetes</taxon>
        <taxon>Pseudonocardiales</taxon>
        <taxon>Pseudonocardiaceae</taxon>
        <taxon>Kutzneria</taxon>
    </lineage>
</organism>
<name>A0A3E0HD47_9PSEU</name>
<dbReference type="Proteomes" id="UP000256269">
    <property type="component" value="Unassembled WGS sequence"/>
</dbReference>
<protein>
    <recommendedName>
        <fullName evidence="4">Tail assembly chaperone</fullName>
    </recommendedName>
</protein>